<keyword evidence="2" id="KW-0966">Cell projection</keyword>
<reference evidence="2 3" key="1">
    <citation type="journal article" date="2018" name="Nat. Biotechnol.">
        <title>A standardized bacterial taxonomy based on genome phylogeny substantially revises the tree of life.</title>
        <authorList>
            <person name="Parks D.H."/>
            <person name="Chuvochina M."/>
            <person name="Waite D.W."/>
            <person name="Rinke C."/>
            <person name="Skarshewski A."/>
            <person name="Chaumeil P.A."/>
            <person name="Hugenholtz P."/>
        </authorList>
    </citation>
    <scope>NUCLEOTIDE SEQUENCE [LARGE SCALE GENOMIC DNA]</scope>
    <source>
        <strain evidence="2">UBA9158</strain>
    </source>
</reference>
<gene>
    <name evidence="2" type="primary">flgB</name>
    <name evidence="2" type="ORF">DCP75_07660</name>
</gene>
<evidence type="ECO:0000313" key="3">
    <source>
        <dbReference type="Proteomes" id="UP000259273"/>
    </source>
</evidence>
<keyword evidence="2" id="KW-0969">Cilium</keyword>
<dbReference type="Proteomes" id="UP000259273">
    <property type="component" value="Unassembled WGS sequence"/>
</dbReference>
<protein>
    <submittedName>
        <fullName evidence="2">Flagellar basal body rod protein FlgB</fullName>
    </submittedName>
</protein>
<feature type="non-terminal residue" evidence="2">
    <location>
        <position position="1"/>
    </location>
</feature>
<feature type="region of interest" description="Disordered" evidence="1">
    <location>
        <begin position="1"/>
        <end position="20"/>
    </location>
</feature>
<proteinExistence type="predicted"/>
<evidence type="ECO:0000256" key="1">
    <source>
        <dbReference type="SAM" id="MobiDB-lite"/>
    </source>
</evidence>
<sequence length="72" mass="8090">RTHARHLDANGSMNGADQPLLYRVPNQPSLDGNTVDAQREHAEFMDNAIRYQASLTILDSRIKSTQRAIRGE</sequence>
<dbReference type="AlphaFoldDB" id="A0A3C1KLI0"/>
<evidence type="ECO:0000313" key="2">
    <source>
        <dbReference type="EMBL" id="HAN27582.1"/>
    </source>
</evidence>
<dbReference type="EMBL" id="DMND01000106">
    <property type="protein sequence ID" value="HAN27582.1"/>
    <property type="molecule type" value="Genomic_DNA"/>
</dbReference>
<accession>A0A3C1KLI0</accession>
<keyword evidence="2" id="KW-0282">Flagellum</keyword>
<name>A0A3C1KLI0_9GAMM</name>
<comment type="caution">
    <text evidence="2">The sequence shown here is derived from an EMBL/GenBank/DDBJ whole genome shotgun (WGS) entry which is preliminary data.</text>
</comment>
<organism evidence="2 3">
    <name type="scientific">Haliea salexigens</name>
    <dbReference type="NCBI Taxonomy" id="287487"/>
    <lineage>
        <taxon>Bacteria</taxon>
        <taxon>Pseudomonadati</taxon>
        <taxon>Pseudomonadota</taxon>
        <taxon>Gammaproteobacteria</taxon>
        <taxon>Cellvibrionales</taxon>
        <taxon>Halieaceae</taxon>
        <taxon>Haliea</taxon>
    </lineage>
</organism>
<dbReference type="STRING" id="1121937.GCA_000423125_00684"/>